<feature type="transmembrane region" description="Helical" evidence="1">
    <location>
        <begin position="119"/>
        <end position="137"/>
    </location>
</feature>
<feature type="transmembrane region" description="Helical" evidence="1">
    <location>
        <begin position="181"/>
        <end position="203"/>
    </location>
</feature>
<feature type="transmembrane region" description="Helical" evidence="1">
    <location>
        <begin position="52"/>
        <end position="71"/>
    </location>
</feature>
<dbReference type="RefSeq" id="WP_256132600.1">
    <property type="nucleotide sequence ID" value="NZ_JANFXK010000012.1"/>
</dbReference>
<dbReference type="EMBL" id="JANFXK010000012">
    <property type="protein sequence ID" value="MCQ4637412.1"/>
    <property type="molecule type" value="Genomic_DNA"/>
</dbReference>
<evidence type="ECO:0000313" key="2">
    <source>
        <dbReference type="EMBL" id="MCQ4637412.1"/>
    </source>
</evidence>
<reference evidence="2 3" key="1">
    <citation type="submission" date="2022-06" db="EMBL/GenBank/DDBJ databases">
        <title>Isolation of gut microbiota from human fecal samples.</title>
        <authorList>
            <person name="Pamer E.G."/>
            <person name="Barat B."/>
            <person name="Waligurski E."/>
            <person name="Medina S."/>
            <person name="Paddock L."/>
            <person name="Mostad J."/>
        </authorList>
    </citation>
    <scope>NUCLEOTIDE SEQUENCE [LARGE SCALE GENOMIC DNA]</scope>
    <source>
        <strain evidence="2 3">SL.3.17</strain>
    </source>
</reference>
<gene>
    <name evidence="2" type="ORF">NE619_11815</name>
</gene>
<keyword evidence="1" id="KW-0472">Membrane</keyword>
<feature type="transmembrane region" description="Helical" evidence="1">
    <location>
        <begin position="157"/>
        <end position="174"/>
    </location>
</feature>
<keyword evidence="3" id="KW-1185">Reference proteome</keyword>
<sequence length="249" mass="28018">MDKEKRRLKALPGILLVVTAVGMFNLGSYAIPSFQDYIADEVYEDELLITDMTHLALCAVCFILIVLFILCGKPNLLLPAAVLFVIEEFTFSWGEPSIICSAILCVICFCQAKDESRDWISIAALLLYGGMLCYQILELVYTAAVYLTDDREPVVPVLLSILVVVLLAVSIKFVRRKGDAIWLKYAAAFYLVQYVLQVVRMTFTYGAEASFEDSLLLTVFNLFVMIFVSPDILLSIYLLIRKKDALILH</sequence>
<proteinExistence type="predicted"/>
<feature type="transmembrane region" description="Helical" evidence="1">
    <location>
        <begin position="215"/>
        <end position="240"/>
    </location>
</feature>
<protein>
    <submittedName>
        <fullName evidence="2">Uncharacterized protein</fullName>
    </submittedName>
</protein>
<accession>A0ABT1RQD9</accession>
<keyword evidence="1" id="KW-1133">Transmembrane helix</keyword>
<evidence type="ECO:0000313" key="3">
    <source>
        <dbReference type="Proteomes" id="UP001524502"/>
    </source>
</evidence>
<feature type="transmembrane region" description="Helical" evidence="1">
    <location>
        <begin position="12"/>
        <end position="32"/>
    </location>
</feature>
<keyword evidence="1" id="KW-0812">Transmembrane</keyword>
<comment type="caution">
    <text evidence="2">The sequence shown here is derived from an EMBL/GenBank/DDBJ whole genome shotgun (WGS) entry which is preliminary data.</text>
</comment>
<organism evidence="2 3">
    <name type="scientific">Anaerovorax odorimutans</name>
    <dbReference type="NCBI Taxonomy" id="109327"/>
    <lineage>
        <taxon>Bacteria</taxon>
        <taxon>Bacillati</taxon>
        <taxon>Bacillota</taxon>
        <taxon>Clostridia</taxon>
        <taxon>Peptostreptococcales</taxon>
        <taxon>Anaerovoracaceae</taxon>
        <taxon>Anaerovorax</taxon>
    </lineage>
</organism>
<name>A0ABT1RQD9_9FIRM</name>
<dbReference type="Proteomes" id="UP001524502">
    <property type="component" value="Unassembled WGS sequence"/>
</dbReference>
<evidence type="ECO:0000256" key="1">
    <source>
        <dbReference type="SAM" id="Phobius"/>
    </source>
</evidence>